<name>L1JMV1_GUITC</name>
<dbReference type="Gene3D" id="3.10.350.10">
    <property type="entry name" value="LysM domain"/>
    <property type="match status" value="1"/>
</dbReference>
<dbReference type="InterPro" id="IPR018392">
    <property type="entry name" value="LysM"/>
</dbReference>
<dbReference type="Proteomes" id="UP000011087">
    <property type="component" value="Unassembled WGS sequence"/>
</dbReference>
<keyword evidence="4" id="KW-1185">Reference proteome</keyword>
<dbReference type="HOGENOM" id="CLU_2445442_0_0_1"/>
<dbReference type="PaxDb" id="55529-EKX49525"/>
<dbReference type="EnsemblProtists" id="EKX49525">
    <property type="protein sequence ID" value="EKX49525"/>
    <property type="gene ID" value="GUITHDRAFT_151397"/>
</dbReference>
<dbReference type="KEGG" id="gtt:GUITHDRAFT_151397"/>
<evidence type="ECO:0000313" key="3">
    <source>
        <dbReference type="EnsemblProtists" id="EKX49525"/>
    </source>
</evidence>
<dbReference type="GeneID" id="17306199"/>
<dbReference type="InterPro" id="IPR036779">
    <property type="entry name" value="LysM_dom_sf"/>
</dbReference>
<organism evidence="2">
    <name type="scientific">Guillardia theta (strain CCMP2712)</name>
    <name type="common">Cryptophyte</name>
    <dbReference type="NCBI Taxonomy" id="905079"/>
    <lineage>
        <taxon>Eukaryota</taxon>
        <taxon>Cryptophyceae</taxon>
        <taxon>Pyrenomonadales</taxon>
        <taxon>Geminigeraceae</taxon>
        <taxon>Guillardia</taxon>
    </lineage>
</organism>
<evidence type="ECO:0000259" key="1">
    <source>
        <dbReference type="PROSITE" id="PS51782"/>
    </source>
</evidence>
<reference evidence="4" key="2">
    <citation type="submission" date="2012-11" db="EMBL/GenBank/DDBJ databases">
        <authorList>
            <person name="Kuo A."/>
            <person name="Curtis B.A."/>
            <person name="Tanifuji G."/>
            <person name="Burki F."/>
            <person name="Gruber A."/>
            <person name="Irimia M."/>
            <person name="Maruyama S."/>
            <person name="Arias M.C."/>
            <person name="Ball S.G."/>
            <person name="Gile G.H."/>
            <person name="Hirakawa Y."/>
            <person name="Hopkins J.F."/>
            <person name="Rensing S.A."/>
            <person name="Schmutz J."/>
            <person name="Symeonidi A."/>
            <person name="Elias M."/>
            <person name="Eveleigh R.J."/>
            <person name="Herman E.K."/>
            <person name="Klute M.J."/>
            <person name="Nakayama T."/>
            <person name="Obornik M."/>
            <person name="Reyes-Prieto A."/>
            <person name="Armbrust E.V."/>
            <person name="Aves S.J."/>
            <person name="Beiko R.G."/>
            <person name="Coutinho P."/>
            <person name="Dacks J.B."/>
            <person name="Durnford D.G."/>
            <person name="Fast N.M."/>
            <person name="Green B.R."/>
            <person name="Grisdale C."/>
            <person name="Hempe F."/>
            <person name="Henrissat B."/>
            <person name="Hoppner M.P."/>
            <person name="Ishida K.-I."/>
            <person name="Kim E."/>
            <person name="Koreny L."/>
            <person name="Kroth P.G."/>
            <person name="Liu Y."/>
            <person name="Malik S.-B."/>
            <person name="Maier U.G."/>
            <person name="McRose D."/>
            <person name="Mock T."/>
            <person name="Neilson J.A."/>
            <person name="Onodera N.T."/>
            <person name="Poole A.M."/>
            <person name="Pritham E.J."/>
            <person name="Richards T.A."/>
            <person name="Rocap G."/>
            <person name="Roy S.W."/>
            <person name="Sarai C."/>
            <person name="Schaack S."/>
            <person name="Shirato S."/>
            <person name="Slamovits C.H."/>
            <person name="Spencer D.F."/>
            <person name="Suzuki S."/>
            <person name="Worden A.Z."/>
            <person name="Zauner S."/>
            <person name="Barry K."/>
            <person name="Bell C."/>
            <person name="Bharti A.K."/>
            <person name="Crow J.A."/>
            <person name="Grimwood J."/>
            <person name="Kramer R."/>
            <person name="Lindquist E."/>
            <person name="Lucas S."/>
            <person name="Salamov A."/>
            <person name="McFadden G.I."/>
            <person name="Lane C.E."/>
            <person name="Keeling P.J."/>
            <person name="Gray M.W."/>
            <person name="Grigoriev I.V."/>
            <person name="Archibald J.M."/>
        </authorList>
    </citation>
    <scope>NUCLEOTIDE SEQUENCE</scope>
    <source>
        <strain evidence="4">CCMP2712</strain>
    </source>
</reference>
<sequence>MSSNWYLLWALNGNRMPDEIKDPNQIPAHAVDGLLLGLTYSTQPHDNLLELAQRFRTTIKSLLLTNPEMTDKSVLSVGENLCIIPCNYIV</sequence>
<evidence type="ECO:0000313" key="2">
    <source>
        <dbReference type="EMBL" id="EKX49525.1"/>
    </source>
</evidence>
<evidence type="ECO:0000313" key="4">
    <source>
        <dbReference type="Proteomes" id="UP000011087"/>
    </source>
</evidence>
<dbReference type="AlphaFoldDB" id="L1JMV1"/>
<proteinExistence type="predicted"/>
<reference evidence="3" key="3">
    <citation type="submission" date="2015-06" db="UniProtKB">
        <authorList>
            <consortium name="EnsemblProtists"/>
        </authorList>
    </citation>
    <scope>IDENTIFICATION</scope>
</reference>
<gene>
    <name evidence="2" type="ORF">GUITHDRAFT_151397</name>
</gene>
<dbReference type="EMBL" id="JH992981">
    <property type="protein sequence ID" value="EKX49525.1"/>
    <property type="molecule type" value="Genomic_DNA"/>
</dbReference>
<protein>
    <recommendedName>
        <fullName evidence="1">LysM domain-containing protein</fullName>
    </recommendedName>
</protein>
<dbReference type="SUPFAM" id="SSF54106">
    <property type="entry name" value="LysM domain"/>
    <property type="match status" value="1"/>
</dbReference>
<dbReference type="RefSeq" id="XP_005836505.1">
    <property type="nucleotide sequence ID" value="XM_005836448.1"/>
</dbReference>
<reference evidence="2 4" key="1">
    <citation type="journal article" date="2012" name="Nature">
        <title>Algal genomes reveal evolutionary mosaicism and the fate of nucleomorphs.</title>
        <authorList>
            <consortium name="DOE Joint Genome Institute"/>
            <person name="Curtis B.A."/>
            <person name="Tanifuji G."/>
            <person name="Burki F."/>
            <person name="Gruber A."/>
            <person name="Irimia M."/>
            <person name="Maruyama S."/>
            <person name="Arias M.C."/>
            <person name="Ball S.G."/>
            <person name="Gile G.H."/>
            <person name="Hirakawa Y."/>
            <person name="Hopkins J.F."/>
            <person name="Kuo A."/>
            <person name="Rensing S.A."/>
            <person name="Schmutz J."/>
            <person name="Symeonidi A."/>
            <person name="Elias M."/>
            <person name="Eveleigh R.J."/>
            <person name="Herman E.K."/>
            <person name="Klute M.J."/>
            <person name="Nakayama T."/>
            <person name="Obornik M."/>
            <person name="Reyes-Prieto A."/>
            <person name="Armbrust E.V."/>
            <person name="Aves S.J."/>
            <person name="Beiko R.G."/>
            <person name="Coutinho P."/>
            <person name="Dacks J.B."/>
            <person name="Durnford D.G."/>
            <person name="Fast N.M."/>
            <person name="Green B.R."/>
            <person name="Grisdale C.J."/>
            <person name="Hempel F."/>
            <person name="Henrissat B."/>
            <person name="Hoppner M.P."/>
            <person name="Ishida K."/>
            <person name="Kim E."/>
            <person name="Koreny L."/>
            <person name="Kroth P.G."/>
            <person name="Liu Y."/>
            <person name="Malik S.B."/>
            <person name="Maier U.G."/>
            <person name="McRose D."/>
            <person name="Mock T."/>
            <person name="Neilson J.A."/>
            <person name="Onodera N.T."/>
            <person name="Poole A.M."/>
            <person name="Pritham E.J."/>
            <person name="Richards T.A."/>
            <person name="Rocap G."/>
            <person name="Roy S.W."/>
            <person name="Sarai C."/>
            <person name="Schaack S."/>
            <person name="Shirato S."/>
            <person name="Slamovits C.H."/>
            <person name="Spencer D.F."/>
            <person name="Suzuki S."/>
            <person name="Worden A.Z."/>
            <person name="Zauner S."/>
            <person name="Barry K."/>
            <person name="Bell C."/>
            <person name="Bharti A.K."/>
            <person name="Crow J.A."/>
            <person name="Grimwood J."/>
            <person name="Kramer R."/>
            <person name="Lindquist E."/>
            <person name="Lucas S."/>
            <person name="Salamov A."/>
            <person name="McFadden G.I."/>
            <person name="Lane C.E."/>
            <person name="Keeling P.J."/>
            <person name="Gray M.W."/>
            <person name="Grigoriev I.V."/>
            <person name="Archibald J.M."/>
        </authorList>
    </citation>
    <scope>NUCLEOTIDE SEQUENCE</scope>
    <source>
        <strain evidence="2 4">CCMP2712</strain>
    </source>
</reference>
<feature type="domain" description="LysM" evidence="1">
    <location>
        <begin position="38"/>
        <end position="83"/>
    </location>
</feature>
<accession>L1JMV1</accession>
<dbReference type="PROSITE" id="PS51782">
    <property type="entry name" value="LYSM"/>
    <property type="match status" value="1"/>
</dbReference>